<reference evidence="1 2" key="1">
    <citation type="submission" date="2019-09" db="EMBL/GenBank/DDBJ databases">
        <title>Genome sequence of Clostridium sp. EA1.</title>
        <authorList>
            <person name="Poehlein A."/>
            <person name="Bengelsdorf F.R."/>
            <person name="Daniel R."/>
        </authorList>
    </citation>
    <scope>NUCLEOTIDE SEQUENCE [LARGE SCALE GENOMIC DNA]</scope>
    <source>
        <strain evidence="1 2">EA1</strain>
    </source>
</reference>
<name>A0A6N8HXT1_9FIRM</name>
<evidence type="ECO:0008006" key="3">
    <source>
        <dbReference type="Google" id="ProtNLM"/>
    </source>
</evidence>
<sequence length="187" mass="21295">MPAKKQISKEAILQASLEIVRECGLNAVNARNLAEKLQCSTQPIYLSFTGMDELKVAVTRMIDKEYDLFVKRRIDRNNYVISKAKAHVLFALYEKNLYTAMFLSNTLEGISLDEIVNAEWNQKAISSITSDFRIDKPTAEKILIDIWLLSSGLATELAANKMRINETDIQSLLSGFYERMKNCYAEK</sequence>
<protein>
    <recommendedName>
        <fullName evidence="3">TetR family transcriptional regulator</fullName>
    </recommendedName>
</protein>
<keyword evidence="2" id="KW-1185">Reference proteome</keyword>
<dbReference type="AlphaFoldDB" id="A0A6N8HXT1"/>
<comment type="caution">
    <text evidence="1">The sequence shown here is derived from an EMBL/GenBank/DDBJ whole genome shotgun (WGS) entry which is preliminary data.</text>
</comment>
<dbReference type="Gene3D" id="1.10.357.10">
    <property type="entry name" value="Tetracycline Repressor, domain 2"/>
    <property type="match status" value="1"/>
</dbReference>
<organism evidence="1 2">
    <name type="scientific">Caproicibacter fermentans</name>
    <dbReference type="NCBI Taxonomy" id="2576756"/>
    <lineage>
        <taxon>Bacteria</taxon>
        <taxon>Bacillati</taxon>
        <taxon>Bacillota</taxon>
        <taxon>Clostridia</taxon>
        <taxon>Eubacteriales</taxon>
        <taxon>Acutalibacteraceae</taxon>
        <taxon>Caproicibacter</taxon>
    </lineage>
</organism>
<evidence type="ECO:0000313" key="2">
    <source>
        <dbReference type="Proteomes" id="UP000469440"/>
    </source>
</evidence>
<gene>
    <name evidence="1" type="ORF">CAFE_11680</name>
</gene>
<dbReference type="EMBL" id="VWXL01000035">
    <property type="protein sequence ID" value="MVB10478.1"/>
    <property type="molecule type" value="Genomic_DNA"/>
</dbReference>
<dbReference type="OrthoDB" id="66596at2"/>
<evidence type="ECO:0000313" key="1">
    <source>
        <dbReference type="EMBL" id="MVB10478.1"/>
    </source>
</evidence>
<proteinExistence type="predicted"/>
<dbReference type="Proteomes" id="UP000469440">
    <property type="component" value="Unassembled WGS sequence"/>
</dbReference>
<dbReference type="SUPFAM" id="SSF46689">
    <property type="entry name" value="Homeodomain-like"/>
    <property type="match status" value="1"/>
</dbReference>
<dbReference type="InterPro" id="IPR009057">
    <property type="entry name" value="Homeodomain-like_sf"/>
</dbReference>
<dbReference type="RefSeq" id="WP_156990088.1">
    <property type="nucleotide sequence ID" value="NZ_VWXL01000035.1"/>
</dbReference>
<accession>A0A6N8HXT1</accession>